<dbReference type="Pfam" id="PF04085">
    <property type="entry name" value="MreC"/>
    <property type="match status" value="1"/>
</dbReference>
<evidence type="ECO:0000256" key="2">
    <source>
        <dbReference type="ARBA" id="ARBA00013855"/>
    </source>
</evidence>
<comment type="function">
    <text evidence="5">Involved in formation and maintenance of cell shape.</text>
</comment>
<reference evidence="8" key="1">
    <citation type="submission" date="2022-01" db="EMBL/GenBank/DDBJ databases">
        <authorList>
            <person name="Criscuolo A."/>
        </authorList>
    </citation>
    <scope>NUCLEOTIDE SEQUENCE</scope>
    <source>
        <strain evidence="8">CIP111893</strain>
    </source>
</reference>
<comment type="caution">
    <text evidence="8">The sequence shown here is derived from an EMBL/GenBank/DDBJ whole genome shotgun (WGS) entry which is preliminary data.</text>
</comment>
<dbReference type="PANTHER" id="PTHR34138:SF1">
    <property type="entry name" value="CELL SHAPE-DETERMINING PROTEIN MREC"/>
    <property type="match status" value="1"/>
</dbReference>
<dbReference type="Proteomes" id="UP000838686">
    <property type="component" value="Unassembled WGS sequence"/>
</dbReference>
<keyword evidence="3 5" id="KW-0133">Cell shape</keyword>
<keyword evidence="6" id="KW-0175">Coiled coil</keyword>
<sequence>MFNWMRNKRMFVLMIVFIVFVAVLGFSIGDRKKLSWPENFVMDASGFLQEWLYRPAGYIGGFFEDIATMRELSKENEQLRITAAAYARDKINYNQIEQRNIELMEALEFTERQKQSNKYNYLIAQVVSASNDPYNPTIRINLGSKDGIQPNMVVVTTKGLVGLISRVDPFYSSVMPITELDVRSPDSKLIAATVLREGKGKEEQESFGMIESYDKDTGMLMMTKIEKDDKLKKGDVIITSGLGKVFPYGMIIGTVDNRQVGDFGLTHTATIDPAADFDKLTNVFVVQMPNMEESGQ</sequence>
<dbReference type="InterPro" id="IPR042175">
    <property type="entry name" value="Cell/Rod_MreC_2"/>
</dbReference>
<organism evidence="8 9">
    <name type="scientific">Paenibacillus plantiphilus</name>
    <dbReference type="NCBI Taxonomy" id="2905650"/>
    <lineage>
        <taxon>Bacteria</taxon>
        <taxon>Bacillati</taxon>
        <taxon>Bacillota</taxon>
        <taxon>Bacilli</taxon>
        <taxon>Bacillales</taxon>
        <taxon>Paenibacillaceae</taxon>
        <taxon>Paenibacillus</taxon>
    </lineage>
</organism>
<dbReference type="NCBIfam" id="TIGR00219">
    <property type="entry name" value="mreC"/>
    <property type="match status" value="1"/>
</dbReference>
<dbReference type="InterPro" id="IPR055342">
    <property type="entry name" value="MreC_beta-barrel_core"/>
</dbReference>
<evidence type="ECO:0000256" key="3">
    <source>
        <dbReference type="ARBA" id="ARBA00022960"/>
    </source>
</evidence>
<dbReference type="InterPro" id="IPR007221">
    <property type="entry name" value="MreC"/>
</dbReference>
<evidence type="ECO:0000313" key="8">
    <source>
        <dbReference type="EMBL" id="CAH1204191.1"/>
    </source>
</evidence>
<comment type="similarity">
    <text evidence="1 5">Belongs to the MreC family.</text>
</comment>
<feature type="coiled-coil region" evidence="6">
    <location>
        <begin position="69"/>
        <end position="113"/>
    </location>
</feature>
<evidence type="ECO:0000256" key="5">
    <source>
        <dbReference type="PIRNR" id="PIRNR038471"/>
    </source>
</evidence>
<evidence type="ECO:0000256" key="6">
    <source>
        <dbReference type="SAM" id="Coils"/>
    </source>
</evidence>
<name>A0ABM9C7N7_9BACL</name>
<protein>
    <recommendedName>
        <fullName evidence="2 5">Cell shape-determining protein MreC</fullName>
    </recommendedName>
    <alternativeName>
        <fullName evidence="4 5">Cell shape protein MreC</fullName>
    </alternativeName>
</protein>
<evidence type="ECO:0000259" key="7">
    <source>
        <dbReference type="Pfam" id="PF04085"/>
    </source>
</evidence>
<dbReference type="RefSeq" id="WP_236341559.1">
    <property type="nucleotide sequence ID" value="NZ_CAKMMF010000010.1"/>
</dbReference>
<feature type="domain" description="Rod shape-determining protein MreC beta-barrel core" evidence="7">
    <location>
        <begin position="126"/>
        <end position="287"/>
    </location>
</feature>
<evidence type="ECO:0000256" key="1">
    <source>
        <dbReference type="ARBA" id="ARBA00009369"/>
    </source>
</evidence>
<dbReference type="Gene3D" id="2.40.10.340">
    <property type="entry name" value="Rod shape-determining protein MreC, domain 1"/>
    <property type="match status" value="1"/>
</dbReference>
<dbReference type="EMBL" id="CAKMMF010000010">
    <property type="protein sequence ID" value="CAH1204191.1"/>
    <property type="molecule type" value="Genomic_DNA"/>
</dbReference>
<gene>
    <name evidence="8" type="primary">mreC</name>
    <name evidence="8" type="ORF">PAECIP111893_02181</name>
</gene>
<evidence type="ECO:0000313" key="9">
    <source>
        <dbReference type="Proteomes" id="UP000838686"/>
    </source>
</evidence>
<dbReference type="InterPro" id="IPR042177">
    <property type="entry name" value="Cell/Rod_1"/>
</dbReference>
<evidence type="ECO:0000256" key="4">
    <source>
        <dbReference type="ARBA" id="ARBA00032089"/>
    </source>
</evidence>
<keyword evidence="9" id="KW-1185">Reference proteome</keyword>
<dbReference type="PIRSF" id="PIRSF038471">
    <property type="entry name" value="MreC"/>
    <property type="match status" value="1"/>
</dbReference>
<proteinExistence type="inferred from homology"/>
<dbReference type="PANTHER" id="PTHR34138">
    <property type="entry name" value="CELL SHAPE-DETERMINING PROTEIN MREC"/>
    <property type="match status" value="1"/>
</dbReference>
<accession>A0ABM9C7N7</accession>
<dbReference type="Gene3D" id="2.40.10.350">
    <property type="entry name" value="Rod shape-determining protein MreC, domain 2"/>
    <property type="match status" value="1"/>
</dbReference>